<dbReference type="NCBIfam" id="TIGR03539">
    <property type="entry name" value="DapC_actino"/>
    <property type="match status" value="1"/>
</dbReference>
<feature type="region of interest" description="Disordered" evidence="5">
    <location>
        <begin position="1"/>
        <end position="20"/>
    </location>
</feature>
<dbReference type="InterPro" id="IPR019880">
    <property type="entry name" value="OxyQ"/>
</dbReference>
<name>J1HEA9_9ACTO</name>
<dbReference type="EMBL" id="AKFT01000118">
    <property type="protein sequence ID" value="EJF43758.1"/>
    <property type="molecule type" value="Genomic_DNA"/>
</dbReference>
<feature type="domain" description="Aminotransferase class I/classII large" evidence="6">
    <location>
        <begin position="52"/>
        <end position="409"/>
    </location>
</feature>
<comment type="cofactor">
    <cofactor evidence="1 4">
        <name>pyridoxal 5'-phosphate</name>
        <dbReference type="ChEBI" id="CHEBI:597326"/>
    </cofactor>
</comment>
<dbReference type="eggNOG" id="COG0436">
    <property type="taxonomic scope" value="Bacteria"/>
</dbReference>
<dbReference type="Gene3D" id="3.40.640.10">
    <property type="entry name" value="Type I PLP-dependent aspartate aminotransferase-like (Major domain)"/>
    <property type="match status" value="1"/>
</dbReference>
<dbReference type="AlphaFoldDB" id="J1HEA9"/>
<dbReference type="EC" id="2.6.1.-" evidence="4"/>
<dbReference type="InterPro" id="IPR004839">
    <property type="entry name" value="Aminotransferase_I/II_large"/>
</dbReference>
<dbReference type="GO" id="GO:0030170">
    <property type="term" value="F:pyridoxal phosphate binding"/>
    <property type="evidence" value="ECO:0007669"/>
    <property type="project" value="InterPro"/>
</dbReference>
<gene>
    <name evidence="7" type="primary">dapC</name>
    <name evidence="7" type="ORF">HMPREF1318_0419</name>
</gene>
<keyword evidence="2 4" id="KW-0032">Aminotransferase</keyword>
<dbReference type="PANTHER" id="PTHR42832">
    <property type="entry name" value="AMINO ACID AMINOTRANSFERASE"/>
    <property type="match status" value="1"/>
</dbReference>
<dbReference type="InterPro" id="IPR004838">
    <property type="entry name" value="NHTrfase_class1_PyrdxlP-BS"/>
</dbReference>
<comment type="caution">
    <text evidence="7">The sequence shown here is derived from an EMBL/GenBank/DDBJ whole genome shotgun (WGS) entry which is preliminary data.</text>
</comment>
<proteinExistence type="inferred from homology"/>
<evidence type="ECO:0000256" key="5">
    <source>
        <dbReference type="SAM" id="MobiDB-lite"/>
    </source>
</evidence>
<dbReference type="PATRIC" id="fig|1125718.3.peg.1579"/>
<comment type="similarity">
    <text evidence="4">Belongs to the class-I pyridoxal-phosphate-dependent aminotransferase family.</text>
</comment>
<dbReference type="PANTHER" id="PTHR42832:SF3">
    <property type="entry name" value="L-GLUTAMINE--4-(METHYLSULFANYL)-2-OXOBUTANOATE AMINOTRANSFERASE"/>
    <property type="match status" value="1"/>
</dbReference>
<dbReference type="Proteomes" id="UP000002941">
    <property type="component" value="Unassembled WGS sequence"/>
</dbReference>
<dbReference type="PROSITE" id="PS00105">
    <property type="entry name" value="AA_TRANSFER_CLASS_1"/>
    <property type="match status" value="1"/>
</dbReference>
<organism evidence="7 8">
    <name type="scientific">Actinomyces massiliensis F0489</name>
    <dbReference type="NCBI Taxonomy" id="1125718"/>
    <lineage>
        <taxon>Bacteria</taxon>
        <taxon>Bacillati</taxon>
        <taxon>Actinomycetota</taxon>
        <taxon>Actinomycetes</taxon>
        <taxon>Actinomycetales</taxon>
        <taxon>Actinomycetaceae</taxon>
        <taxon>Actinomyces</taxon>
    </lineage>
</organism>
<evidence type="ECO:0000256" key="3">
    <source>
        <dbReference type="ARBA" id="ARBA00022679"/>
    </source>
</evidence>
<keyword evidence="8" id="KW-1185">Reference proteome</keyword>
<reference evidence="7 8" key="1">
    <citation type="submission" date="2012-05" db="EMBL/GenBank/DDBJ databases">
        <authorList>
            <person name="Harkins D.M."/>
            <person name="Madupu R."/>
            <person name="Durkin A.S."/>
            <person name="Torralba M."/>
            <person name="Methe B."/>
            <person name="Sutton G.G."/>
            <person name="Nelson K.E."/>
        </authorList>
    </citation>
    <scope>NUCLEOTIDE SEQUENCE [LARGE SCALE GENOMIC DNA]</scope>
    <source>
        <strain evidence="7 8">F0489</strain>
    </source>
</reference>
<sequence>MTAAPDMPDTPDRPGLPSDLRLTLPRPLTLPDFPWDTLKPVRALAAAHPDGVVDLAIGTPVDDSPDIARTALVAASNAPGYPATVGTSAVREAIIAWMERRRGVRGLTDDAVIPTIGSKESVALLPLQLGAGPGDVIVHPRAAYPTYDVGARLAGATPVPVDTDADPDTWELPAGPDGAPAAPVIVWLNSPGNPDGHVLGVEQLARIVAWARSRGSIVIADECYAELGWAEPWASEGVPSLLDPRVTASVDGTEDDPVGLLALYSLSKQSNLAGYRAAFLAGDPYLVKAVTEVRKHSGLLVPAPVQAAIVAALNDDAHVAVQRETYRRRREALLEATAAVGLTNDPASVAGLYLWLKGPDSMSTDLLGAFAELGIVVAPGDFYGEAGAERIRMSLTGTDERVAAACERLRSARARELFT</sequence>
<dbReference type="Pfam" id="PF00155">
    <property type="entry name" value="Aminotran_1_2"/>
    <property type="match status" value="1"/>
</dbReference>
<dbReference type="InterPro" id="IPR015424">
    <property type="entry name" value="PyrdxlP-dep_Trfase"/>
</dbReference>
<keyword evidence="3 4" id="KW-0808">Transferase</keyword>
<evidence type="ECO:0000259" key="6">
    <source>
        <dbReference type="Pfam" id="PF00155"/>
    </source>
</evidence>
<dbReference type="InterPro" id="IPR050881">
    <property type="entry name" value="LL-DAP_aminotransferase"/>
</dbReference>
<dbReference type="SUPFAM" id="SSF53383">
    <property type="entry name" value="PLP-dependent transferases"/>
    <property type="match status" value="1"/>
</dbReference>
<evidence type="ECO:0000313" key="8">
    <source>
        <dbReference type="Proteomes" id="UP000002941"/>
    </source>
</evidence>
<dbReference type="CDD" id="cd00609">
    <property type="entry name" value="AAT_like"/>
    <property type="match status" value="1"/>
</dbReference>
<evidence type="ECO:0000256" key="2">
    <source>
        <dbReference type="ARBA" id="ARBA00022576"/>
    </source>
</evidence>
<evidence type="ECO:0000256" key="1">
    <source>
        <dbReference type="ARBA" id="ARBA00001933"/>
    </source>
</evidence>
<accession>J1HEA9</accession>
<evidence type="ECO:0000256" key="4">
    <source>
        <dbReference type="RuleBase" id="RU000481"/>
    </source>
</evidence>
<dbReference type="InterPro" id="IPR015421">
    <property type="entry name" value="PyrdxlP-dep_Trfase_major"/>
</dbReference>
<protein>
    <recommendedName>
        <fullName evidence="4">Aminotransferase</fullName>
        <ecNumber evidence="4">2.6.1.-</ecNumber>
    </recommendedName>
</protein>
<evidence type="ECO:0000313" key="7">
    <source>
        <dbReference type="EMBL" id="EJF43758.1"/>
    </source>
</evidence>
<dbReference type="GO" id="GO:0008483">
    <property type="term" value="F:transaminase activity"/>
    <property type="evidence" value="ECO:0007669"/>
    <property type="project" value="UniProtKB-KW"/>
</dbReference>